<dbReference type="Pfam" id="PF13649">
    <property type="entry name" value="Methyltransf_25"/>
    <property type="match status" value="1"/>
</dbReference>
<dbReference type="InterPro" id="IPR041698">
    <property type="entry name" value="Methyltransf_25"/>
</dbReference>
<sequence>METRPIDADDVVAIYDDMESQQGSSDAGPSIHFGFYDEDHDDRAAAVENMNRVLSEAVDVGPDDRVLVLGCGAGDESVWLARQRGATVVGVDVSDRQLDRAREHAADRGVTDSVTFRNVDFHDLTEFDARSFDVVWALEAFCHSGDDRSVLEQARRVLDDGESDAASPSDTAGGRLVVGDLFQLPRELSETEQTQLRSANDALGARVDPIDEFVEHIHDLGFEHVDVRDVTESIMPSSRQRGLYGRLAYRPYQLLQRLGLASQTRVDVLRGSGQLHKLVQSGALGYYHVTAEC</sequence>
<dbReference type="CDD" id="cd02440">
    <property type="entry name" value="AdoMet_MTases"/>
    <property type="match status" value="1"/>
</dbReference>
<evidence type="ECO:0000313" key="2">
    <source>
        <dbReference type="EMBL" id="SNZ06961.1"/>
    </source>
</evidence>
<dbReference type="AlphaFoldDB" id="A0A285NH38"/>
<dbReference type="GO" id="GO:0008168">
    <property type="term" value="F:methyltransferase activity"/>
    <property type="evidence" value="ECO:0007669"/>
    <property type="project" value="UniProtKB-KW"/>
</dbReference>
<dbReference type="PANTHER" id="PTHR44068">
    <property type="entry name" value="ZGC:194242"/>
    <property type="match status" value="1"/>
</dbReference>
<accession>A0A285NH38</accession>
<dbReference type="EMBL" id="OBEJ01000001">
    <property type="protein sequence ID" value="SNZ06961.1"/>
    <property type="molecule type" value="Genomic_DNA"/>
</dbReference>
<dbReference type="InterPro" id="IPR050447">
    <property type="entry name" value="Erg6_SMT_methyltransf"/>
</dbReference>
<dbReference type="PANTHER" id="PTHR44068:SF11">
    <property type="entry name" value="GERANYL DIPHOSPHATE 2-C-METHYLTRANSFERASE"/>
    <property type="match status" value="1"/>
</dbReference>
<dbReference type="RefSeq" id="WP_097008265.1">
    <property type="nucleotide sequence ID" value="NZ_OBEJ01000001.1"/>
</dbReference>
<dbReference type="SUPFAM" id="SSF53335">
    <property type="entry name" value="S-adenosyl-L-methionine-dependent methyltransferases"/>
    <property type="match status" value="1"/>
</dbReference>
<keyword evidence="3" id="KW-1185">Reference proteome</keyword>
<dbReference type="Gene3D" id="3.40.50.150">
    <property type="entry name" value="Vaccinia Virus protein VP39"/>
    <property type="match status" value="1"/>
</dbReference>
<keyword evidence="2" id="KW-0489">Methyltransferase</keyword>
<feature type="domain" description="Methyltransferase" evidence="1">
    <location>
        <begin position="66"/>
        <end position="161"/>
    </location>
</feature>
<evidence type="ECO:0000313" key="3">
    <source>
        <dbReference type="Proteomes" id="UP000219453"/>
    </source>
</evidence>
<dbReference type="InterPro" id="IPR029063">
    <property type="entry name" value="SAM-dependent_MTases_sf"/>
</dbReference>
<keyword evidence="2" id="KW-0808">Transferase</keyword>
<organism evidence="2 3">
    <name type="scientific">Natronoarchaeum philippinense</name>
    <dbReference type="NCBI Taxonomy" id="558529"/>
    <lineage>
        <taxon>Archaea</taxon>
        <taxon>Methanobacteriati</taxon>
        <taxon>Methanobacteriota</taxon>
        <taxon>Stenosarchaea group</taxon>
        <taxon>Halobacteria</taxon>
        <taxon>Halobacteriales</taxon>
        <taxon>Natronoarchaeaceae</taxon>
    </lineage>
</organism>
<evidence type="ECO:0000259" key="1">
    <source>
        <dbReference type="Pfam" id="PF13649"/>
    </source>
</evidence>
<proteinExistence type="predicted"/>
<reference evidence="2 3" key="1">
    <citation type="submission" date="2017-09" db="EMBL/GenBank/DDBJ databases">
        <authorList>
            <person name="Ehlers B."/>
            <person name="Leendertz F.H."/>
        </authorList>
    </citation>
    <scope>NUCLEOTIDE SEQUENCE [LARGE SCALE GENOMIC DNA]</scope>
    <source>
        <strain evidence="2 3">DSM 27208</strain>
    </source>
</reference>
<dbReference type="GO" id="GO:0032259">
    <property type="term" value="P:methylation"/>
    <property type="evidence" value="ECO:0007669"/>
    <property type="project" value="UniProtKB-KW"/>
</dbReference>
<gene>
    <name evidence="2" type="ORF">SAMN06269185_1346</name>
</gene>
<protein>
    <submittedName>
        <fullName evidence="2">Methyltransferase domain-containing protein</fullName>
    </submittedName>
</protein>
<dbReference type="OrthoDB" id="57427at2157"/>
<name>A0A285NH38_NATPI</name>
<dbReference type="Proteomes" id="UP000219453">
    <property type="component" value="Unassembled WGS sequence"/>
</dbReference>